<dbReference type="STRING" id="862517.HMPREF9225_1429"/>
<name>E0NMP0_9FIRM</name>
<dbReference type="Proteomes" id="UP000003280">
    <property type="component" value="Unassembled WGS sequence"/>
</dbReference>
<dbReference type="Gene3D" id="3.40.190.10">
    <property type="entry name" value="Periplasmic binding protein-like II"/>
    <property type="match status" value="2"/>
</dbReference>
<dbReference type="SUPFAM" id="SSF53850">
    <property type="entry name" value="Periplasmic binding protein-like II"/>
    <property type="match status" value="1"/>
</dbReference>
<accession>E0NMP0</accession>
<evidence type="ECO:0000256" key="1">
    <source>
        <dbReference type="ARBA" id="ARBA00004418"/>
    </source>
</evidence>
<evidence type="ECO:0000313" key="7">
    <source>
        <dbReference type="EMBL" id="EFM24858.1"/>
    </source>
</evidence>
<feature type="binding site" evidence="5">
    <location>
        <position position="40"/>
    </location>
    <ligand>
        <name>spermidine</name>
        <dbReference type="ChEBI" id="CHEBI:57834"/>
    </ligand>
</feature>
<dbReference type="PROSITE" id="PS51257">
    <property type="entry name" value="PROKAR_LIPOPROTEIN"/>
    <property type="match status" value="1"/>
</dbReference>
<feature type="signal peptide" evidence="6">
    <location>
        <begin position="1"/>
        <end position="21"/>
    </location>
</feature>
<reference evidence="7 8" key="1">
    <citation type="submission" date="2010-07" db="EMBL/GenBank/DDBJ databases">
        <authorList>
            <person name="Muzny D."/>
            <person name="Qin X."/>
            <person name="Deng J."/>
            <person name="Jiang H."/>
            <person name="Liu Y."/>
            <person name="Qu J."/>
            <person name="Song X.-Z."/>
            <person name="Zhang L."/>
            <person name="Thornton R."/>
            <person name="Coyle M."/>
            <person name="Francisco L."/>
            <person name="Jackson L."/>
            <person name="Javaid M."/>
            <person name="Korchina V."/>
            <person name="Kovar C."/>
            <person name="Mata R."/>
            <person name="Mathew T."/>
            <person name="Ngo R."/>
            <person name="Nguyen L."/>
            <person name="Nguyen N."/>
            <person name="Okwuonu G."/>
            <person name="Ongeri F."/>
            <person name="Pham C."/>
            <person name="Simmons D."/>
            <person name="Wilczek-Boney K."/>
            <person name="Hale W."/>
            <person name="Jakkamsetti A."/>
            <person name="Pham P."/>
            <person name="Ruth R."/>
            <person name="San Lucas F."/>
            <person name="Warren J."/>
            <person name="Zhang J."/>
            <person name="Zhao Z."/>
            <person name="Zhou C."/>
            <person name="Zhu D."/>
            <person name="Lee S."/>
            <person name="Bess C."/>
            <person name="Blankenburg K."/>
            <person name="Forbes L."/>
            <person name="Fu Q."/>
            <person name="Gubbala S."/>
            <person name="Hirani K."/>
            <person name="Jayaseelan J.C."/>
            <person name="Lara F."/>
            <person name="Munidasa M."/>
            <person name="Palculict T."/>
            <person name="Patil S."/>
            <person name="Pu L.-L."/>
            <person name="Saada N."/>
            <person name="Tang L."/>
            <person name="Weissenberger G."/>
            <person name="Zhu Y."/>
            <person name="Hemphill L."/>
            <person name="Shang Y."/>
            <person name="Youmans B."/>
            <person name="Ayvaz T."/>
            <person name="Ross M."/>
            <person name="Santibanez J."/>
            <person name="Aqrawi P."/>
            <person name="Gross S."/>
            <person name="Joshi V."/>
            <person name="Fowler G."/>
            <person name="Nazareth L."/>
            <person name="Reid J."/>
            <person name="Worley K."/>
            <person name="Petrosino J."/>
            <person name="Highlander S."/>
            <person name="Gibbs R."/>
        </authorList>
    </citation>
    <scope>NUCLEOTIDE SEQUENCE [LARGE SCALE GENOMIC DNA]</scope>
    <source>
        <strain evidence="7 8">ATCC BAA-1640</strain>
    </source>
</reference>
<dbReference type="PANTHER" id="PTHR30222:SF17">
    <property type="entry name" value="SPERMIDINE_PUTRESCINE-BINDING PERIPLASMIC PROTEIN"/>
    <property type="match status" value="1"/>
</dbReference>
<dbReference type="PIRSF" id="PIRSF019574">
    <property type="entry name" value="Periplasmic_polyamine_BP"/>
    <property type="match status" value="1"/>
</dbReference>
<dbReference type="EMBL" id="AEEH01000047">
    <property type="protein sequence ID" value="EFM24858.1"/>
    <property type="molecule type" value="Genomic_DNA"/>
</dbReference>
<dbReference type="PRINTS" id="PR00909">
    <property type="entry name" value="SPERMDNBNDNG"/>
</dbReference>
<dbReference type="InterPro" id="IPR006059">
    <property type="entry name" value="SBP"/>
</dbReference>
<sequence length="353" mass="40445">MKKFKNIIFILILVIFSSMMTSCKNESSSGSTINVYNAGEYIDPQVLKDFEKETGIKVIYDTFASNEDLYIKIANGHTPYDVIVPSDYMVERLIKENRLQKLDFSKIPNMDNILPEFRFPKFDSTGEYTVPYFSGTMGIVYNKTMVKTPPTSWKDLWNPEYKRQIIMYNSQRDSIAIALKMLGYSMNSVDPFELQEAKEALIEQKPLVYAYLTDDGRDVMVQGDGAIMPMYSGDAAYMISENKDLDYVIPKEGANIWMDSMCIPKDAKNVDGAHEFINYLLRKDVGILNADYCMGYTSPIKGVKEGLPEELRNSKVAYPDYNHLPPLEYFKDLGENSKLYDRIWTEVSATFVD</sequence>
<dbReference type="GO" id="GO:0019808">
    <property type="term" value="F:polyamine binding"/>
    <property type="evidence" value="ECO:0007669"/>
    <property type="project" value="InterPro"/>
</dbReference>
<gene>
    <name evidence="7" type="primary">potD</name>
    <name evidence="7" type="ORF">HMPREF9225_1429</name>
</gene>
<dbReference type="GO" id="GO:0042597">
    <property type="term" value="C:periplasmic space"/>
    <property type="evidence" value="ECO:0007669"/>
    <property type="project" value="UniProtKB-SubCell"/>
</dbReference>
<evidence type="ECO:0000256" key="3">
    <source>
        <dbReference type="ARBA" id="ARBA00022729"/>
    </source>
</evidence>
<dbReference type="RefSeq" id="WP_008902219.1">
    <property type="nucleotide sequence ID" value="NZ_GL397071.1"/>
</dbReference>
<feature type="binding site" evidence="5">
    <location>
        <position position="88"/>
    </location>
    <ligand>
        <name>spermidine</name>
        <dbReference type="ChEBI" id="CHEBI:57834"/>
    </ligand>
</feature>
<dbReference type="InterPro" id="IPR001188">
    <property type="entry name" value="Sperm_putr-bd"/>
</dbReference>
<keyword evidence="4" id="KW-0574">Periplasm</keyword>
<dbReference type="AlphaFoldDB" id="E0NMP0"/>
<dbReference type="GO" id="GO:0015846">
    <property type="term" value="P:polyamine transport"/>
    <property type="evidence" value="ECO:0007669"/>
    <property type="project" value="InterPro"/>
</dbReference>
<organism evidence="7 8">
    <name type="scientific">Peptoniphilus duerdenii ATCC BAA-1640</name>
    <dbReference type="NCBI Taxonomy" id="862517"/>
    <lineage>
        <taxon>Bacteria</taxon>
        <taxon>Bacillati</taxon>
        <taxon>Bacillota</taxon>
        <taxon>Tissierellia</taxon>
        <taxon>Tissierellales</taxon>
        <taxon>Peptoniphilaceae</taxon>
        <taxon>Peptoniphilus</taxon>
    </lineage>
</organism>
<dbReference type="HOGENOM" id="CLU_026974_1_3_9"/>
<evidence type="ECO:0000256" key="6">
    <source>
        <dbReference type="SAM" id="SignalP"/>
    </source>
</evidence>
<keyword evidence="2" id="KW-0813">Transport</keyword>
<protein>
    <submittedName>
        <fullName evidence="7">ABC transporter, solute-binding protein</fullName>
    </submittedName>
</protein>
<dbReference type="CDD" id="cd13590">
    <property type="entry name" value="PBP2_PotD_PotF_like"/>
    <property type="match status" value="1"/>
</dbReference>
<evidence type="ECO:0000313" key="8">
    <source>
        <dbReference type="Proteomes" id="UP000003280"/>
    </source>
</evidence>
<dbReference type="Pfam" id="PF13416">
    <property type="entry name" value="SBP_bac_8"/>
    <property type="match status" value="1"/>
</dbReference>
<comment type="caution">
    <text evidence="7">The sequence shown here is derived from an EMBL/GenBank/DDBJ whole genome shotgun (WGS) entry which is preliminary data.</text>
</comment>
<keyword evidence="3 6" id="KW-0732">Signal</keyword>
<dbReference type="eggNOG" id="COG0687">
    <property type="taxonomic scope" value="Bacteria"/>
</dbReference>
<dbReference type="PANTHER" id="PTHR30222">
    <property type="entry name" value="SPERMIDINE/PUTRESCINE-BINDING PERIPLASMIC PROTEIN"/>
    <property type="match status" value="1"/>
</dbReference>
<proteinExistence type="predicted"/>
<evidence type="ECO:0000256" key="2">
    <source>
        <dbReference type="ARBA" id="ARBA00022448"/>
    </source>
</evidence>
<evidence type="ECO:0000256" key="4">
    <source>
        <dbReference type="ARBA" id="ARBA00022764"/>
    </source>
</evidence>
<comment type="subcellular location">
    <subcellularLocation>
        <location evidence="1">Periplasm</location>
    </subcellularLocation>
</comment>
<dbReference type="OrthoDB" id="9769319at2"/>
<evidence type="ECO:0000256" key="5">
    <source>
        <dbReference type="PIRSR" id="PIRSR019574-1"/>
    </source>
</evidence>
<feature type="chain" id="PRO_5038478274" evidence="6">
    <location>
        <begin position="22"/>
        <end position="353"/>
    </location>
</feature>
<keyword evidence="8" id="KW-1185">Reference proteome</keyword>